<evidence type="ECO:0000313" key="1">
    <source>
        <dbReference type="EMBL" id="RAM36238.1"/>
    </source>
</evidence>
<sequence>MLDQKSLDLLWNFEDPKLSEQRFRDALADPRYDADERAELSTQLGRAIGLQGRFEEADALLDSIDGDEPTVGVRVLLERGRVLNSSGHAAMAVPLFEQAAELGDHLGEEFLAVDALHMLAIADAAHAELWTRSALEYASTVHDERTKRWMVALHNNLGWTLHGAGRLTEALVEFQLAEQWAERVGTPAQQKYAREAIEECEQALASGQNAQTQGKA</sequence>
<name>A0A328HCE9_ARTGO</name>
<reference evidence="1 2" key="1">
    <citation type="submission" date="2018-04" db="EMBL/GenBank/DDBJ databases">
        <title>Bacteria isolated from cave deposits of Manipur.</title>
        <authorList>
            <person name="Sahoo D."/>
            <person name="Sarangthem I."/>
            <person name="Nandeibam J."/>
        </authorList>
    </citation>
    <scope>NUCLEOTIDE SEQUENCE [LARGE SCALE GENOMIC DNA]</scope>
    <source>
        <strain evidence="2">mrc11</strain>
    </source>
</reference>
<proteinExistence type="predicted"/>
<comment type="caution">
    <text evidence="1">The sequence shown here is derived from an EMBL/GenBank/DDBJ whole genome shotgun (WGS) entry which is preliminary data.</text>
</comment>
<evidence type="ECO:0000313" key="2">
    <source>
        <dbReference type="Proteomes" id="UP000249166"/>
    </source>
</evidence>
<accession>A0A328HCE9</accession>
<evidence type="ECO:0008006" key="3">
    <source>
        <dbReference type="Google" id="ProtNLM"/>
    </source>
</evidence>
<dbReference type="EMBL" id="QLNP01000096">
    <property type="protein sequence ID" value="RAM36238.1"/>
    <property type="molecule type" value="Genomic_DNA"/>
</dbReference>
<dbReference type="InterPro" id="IPR011990">
    <property type="entry name" value="TPR-like_helical_dom_sf"/>
</dbReference>
<protein>
    <recommendedName>
        <fullName evidence="3">Tetratricopeptide repeat protein</fullName>
    </recommendedName>
</protein>
<organism evidence="1 2">
    <name type="scientific">Arthrobacter globiformis</name>
    <dbReference type="NCBI Taxonomy" id="1665"/>
    <lineage>
        <taxon>Bacteria</taxon>
        <taxon>Bacillati</taxon>
        <taxon>Actinomycetota</taxon>
        <taxon>Actinomycetes</taxon>
        <taxon>Micrococcales</taxon>
        <taxon>Micrococcaceae</taxon>
        <taxon>Arthrobacter</taxon>
    </lineage>
</organism>
<gene>
    <name evidence="1" type="ORF">DBZ45_15950</name>
</gene>
<dbReference type="SUPFAM" id="SSF48452">
    <property type="entry name" value="TPR-like"/>
    <property type="match status" value="1"/>
</dbReference>
<dbReference type="OrthoDB" id="3777470at2"/>
<dbReference type="AlphaFoldDB" id="A0A328HCE9"/>
<dbReference type="Gene3D" id="1.25.40.10">
    <property type="entry name" value="Tetratricopeptide repeat domain"/>
    <property type="match status" value="1"/>
</dbReference>
<dbReference type="Proteomes" id="UP000249166">
    <property type="component" value="Unassembled WGS sequence"/>
</dbReference>
<dbReference type="RefSeq" id="WP_111904858.1">
    <property type="nucleotide sequence ID" value="NZ_QLNP01000096.1"/>
</dbReference>